<evidence type="ECO:0000313" key="5">
    <source>
        <dbReference type="Proteomes" id="UP001141629"/>
    </source>
</evidence>
<feature type="coiled-coil region" evidence="1">
    <location>
        <begin position="132"/>
        <end position="166"/>
    </location>
</feature>
<dbReference type="NCBIfam" id="TIGR00229">
    <property type="entry name" value="sensory_box"/>
    <property type="match status" value="1"/>
</dbReference>
<reference evidence="4" key="1">
    <citation type="submission" date="2020-07" db="EMBL/GenBank/DDBJ databases">
        <authorList>
            <person name="Pettersson B.M.F."/>
            <person name="Behra P.R.K."/>
            <person name="Ramesh M."/>
            <person name="Das S."/>
            <person name="Dasgupta S."/>
            <person name="Kirsebom L.A."/>
        </authorList>
    </citation>
    <scope>NUCLEOTIDE SEQUENCE</scope>
    <source>
        <strain evidence="4">DSM 44838</strain>
    </source>
</reference>
<evidence type="ECO:0000259" key="3">
    <source>
        <dbReference type="PROSITE" id="PS50113"/>
    </source>
</evidence>
<dbReference type="Pfam" id="PF08448">
    <property type="entry name" value="PAS_4"/>
    <property type="match status" value="1"/>
</dbReference>
<feature type="domain" description="PAC" evidence="3">
    <location>
        <begin position="92"/>
        <end position="144"/>
    </location>
</feature>
<dbReference type="PROSITE" id="PS50112">
    <property type="entry name" value="PAS"/>
    <property type="match status" value="1"/>
</dbReference>
<dbReference type="SMART" id="SM00091">
    <property type="entry name" value="PAS"/>
    <property type="match status" value="1"/>
</dbReference>
<dbReference type="SUPFAM" id="SSF55785">
    <property type="entry name" value="PYP-like sensor domain (PAS domain)"/>
    <property type="match status" value="1"/>
</dbReference>
<evidence type="ECO:0000259" key="2">
    <source>
        <dbReference type="PROSITE" id="PS50112"/>
    </source>
</evidence>
<dbReference type="PANTHER" id="PTHR44757">
    <property type="entry name" value="DIGUANYLATE CYCLASE DGCP"/>
    <property type="match status" value="1"/>
</dbReference>
<dbReference type="Gene3D" id="3.30.450.20">
    <property type="entry name" value="PAS domain"/>
    <property type="match status" value="1"/>
</dbReference>
<dbReference type="InterPro" id="IPR000700">
    <property type="entry name" value="PAS-assoc_C"/>
</dbReference>
<dbReference type="CDD" id="cd00130">
    <property type="entry name" value="PAS"/>
    <property type="match status" value="1"/>
</dbReference>
<proteinExistence type="predicted"/>
<evidence type="ECO:0000256" key="1">
    <source>
        <dbReference type="SAM" id="Coils"/>
    </source>
</evidence>
<protein>
    <submittedName>
        <fullName evidence="4">PAS domain S-box protein</fullName>
    </submittedName>
</protein>
<gene>
    <name evidence="4" type="ORF">H7K45_14955</name>
</gene>
<keyword evidence="5" id="KW-1185">Reference proteome</keyword>
<sequence length="190" mass="20838">MKGYAVSENSSTVDQVWLAREIVAQSPEAIVVTDPHGLITLWNAGAVNMFGFSVEEALGASLDLIIPVKLRDRHWRGYQHTMDTGVTKYGDSLLAVPALHRDGHQLSIEFSVALLRDDAGTVVGISAVMREVTERRAEEKALRARLAEAERTVTELRATVAYLSDRVPPFPTMSVQGWSEQPCTATSFNA</sequence>
<dbReference type="AlphaFoldDB" id="A0A9X2Z306"/>
<accession>A0A9X2Z306</accession>
<dbReference type="InterPro" id="IPR013656">
    <property type="entry name" value="PAS_4"/>
</dbReference>
<dbReference type="Proteomes" id="UP001141629">
    <property type="component" value="Unassembled WGS sequence"/>
</dbReference>
<name>A0A9X2Z306_9MYCO</name>
<evidence type="ECO:0000313" key="4">
    <source>
        <dbReference type="EMBL" id="MCV7421846.1"/>
    </source>
</evidence>
<feature type="domain" description="PAS" evidence="2">
    <location>
        <begin position="20"/>
        <end position="67"/>
    </location>
</feature>
<dbReference type="InterPro" id="IPR035965">
    <property type="entry name" value="PAS-like_dom_sf"/>
</dbReference>
<keyword evidence="1" id="KW-0175">Coiled coil</keyword>
<reference evidence="4" key="2">
    <citation type="journal article" date="2022" name="BMC Genomics">
        <title>Comparative genome analysis of mycobacteria focusing on tRNA and non-coding RNA.</title>
        <authorList>
            <person name="Behra P.R.K."/>
            <person name="Pettersson B.M.F."/>
            <person name="Ramesh M."/>
            <person name="Das S."/>
            <person name="Dasgupta S."/>
            <person name="Kirsebom L.A."/>
        </authorList>
    </citation>
    <scope>NUCLEOTIDE SEQUENCE</scope>
    <source>
        <strain evidence="4">DSM 44838</strain>
    </source>
</reference>
<dbReference type="InterPro" id="IPR052155">
    <property type="entry name" value="Biofilm_reg_signaling"/>
</dbReference>
<comment type="caution">
    <text evidence="4">The sequence shown here is derived from an EMBL/GenBank/DDBJ whole genome shotgun (WGS) entry which is preliminary data.</text>
</comment>
<dbReference type="PROSITE" id="PS50113">
    <property type="entry name" value="PAC"/>
    <property type="match status" value="1"/>
</dbReference>
<organism evidence="4 5">
    <name type="scientific">Mycobacterium yunnanensis</name>
    <dbReference type="NCBI Taxonomy" id="368477"/>
    <lineage>
        <taxon>Bacteria</taxon>
        <taxon>Bacillati</taxon>
        <taxon>Actinomycetota</taxon>
        <taxon>Actinomycetes</taxon>
        <taxon>Mycobacteriales</taxon>
        <taxon>Mycobacteriaceae</taxon>
        <taxon>Mycobacterium</taxon>
    </lineage>
</organism>
<dbReference type="EMBL" id="JACKVK010000008">
    <property type="protein sequence ID" value="MCV7421846.1"/>
    <property type="molecule type" value="Genomic_DNA"/>
</dbReference>
<dbReference type="InterPro" id="IPR000014">
    <property type="entry name" value="PAS"/>
</dbReference>
<dbReference type="PANTHER" id="PTHR44757:SF2">
    <property type="entry name" value="BIOFILM ARCHITECTURE MAINTENANCE PROTEIN MBAA"/>
    <property type="match status" value="1"/>
</dbReference>